<dbReference type="Pfam" id="PF01124">
    <property type="entry name" value="MAPEG"/>
    <property type="match status" value="1"/>
</dbReference>
<accession>A0ABQ6BDH4</accession>
<dbReference type="PANTHER" id="PTHR35371:SF1">
    <property type="entry name" value="BLR7753 PROTEIN"/>
    <property type="match status" value="1"/>
</dbReference>
<keyword evidence="4 5" id="KW-0472">Membrane</keyword>
<sequence length="131" mass="14517">MTTDLRYLVLTAMLTAALWIPYIVCQVRTNGPLEPKNYADPTLPRPVPAWGQRANRAYLNAIEVFAPFAALVIVAQLAGKANATTALCAASFFYLRLAHAVVYLAGIPYVRTILFTLAFVVEVVIFWEVTR</sequence>
<dbReference type="PANTHER" id="PTHR35371">
    <property type="entry name" value="INNER MEMBRANE PROTEIN"/>
    <property type="match status" value="1"/>
</dbReference>
<dbReference type="InterPro" id="IPR023352">
    <property type="entry name" value="MAPEG-like_dom_sf"/>
</dbReference>
<evidence type="ECO:0000256" key="2">
    <source>
        <dbReference type="ARBA" id="ARBA00022692"/>
    </source>
</evidence>
<evidence type="ECO:0000256" key="5">
    <source>
        <dbReference type="SAM" id="Phobius"/>
    </source>
</evidence>
<keyword evidence="3 5" id="KW-1133">Transmembrane helix</keyword>
<keyword evidence="7" id="KW-1185">Reference proteome</keyword>
<feature type="transmembrane region" description="Helical" evidence="5">
    <location>
        <begin position="7"/>
        <end position="24"/>
    </location>
</feature>
<dbReference type="EMBL" id="BSOW01000057">
    <property type="protein sequence ID" value="GLR91901.1"/>
    <property type="molecule type" value="Genomic_DNA"/>
</dbReference>
<feature type="transmembrane region" description="Helical" evidence="5">
    <location>
        <begin position="57"/>
        <end position="79"/>
    </location>
</feature>
<keyword evidence="2 5" id="KW-0812">Transmembrane</keyword>
<dbReference type="InterPro" id="IPR001129">
    <property type="entry name" value="Membr-assoc_MAPEG"/>
</dbReference>
<evidence type="ECO:0000256" key="3">
    <source>
        <dbReference type="ARBA" id="ARBA00022989"/>
    </source>
</evidence>
<dbReference type="Gene3D" id="1.20.120.550">
    <property type="entry name" value="Membrane associated eicosanoid/glutathione metabolism-like domain"/>
    <property type="match status" value="1"/>
</dbReference>
<dbReference type="SUPFAM" id="SSF161084">
    <property type="entry name" value="MAPEG domain-like"/>
    <property type="match status" value="1"/>
</dbReference>
<comment type="caution">
    <text evidence="6">The sequence shown here is derived from an EMBL/GenBank/DDBJ whole genome shotgun (WGS) entry which is preliminary data.</text>
</comment>
<reference evidence="7" key="1">
    <citation type="journal article" date="2019" name="Int. J. Syst. Evol. Microbiol.">
        <title>The Global Catalogue of Microorganisms (GCM) 10K type strain sequencing project: providing services to taxonomists for standard genome sequencing and annotation.</title>
        <authorList>
            <consortium name="The Broad Institute Genomics Platform"/>
            <consortium name="The Broad Institute Genome Sequencing Center for Infectious Disease"/>
            <person name="Wu L."/>
            <person name="Ma J."/>
        </authorList>
    </citation>
    <scope>NUCLEOTIDE SEQUENCE [LARGE SCALE GENOMIC DNA]</scope>
    <source>
        <strain evidence="7">NBRC 102520</strain>
    </source>
</reference>
<dbReference type="Proteomes" id="UP001156905">
    <property type="component" value="Unassembled WGS sequence"/>
</dbReference>
<evidence type="ECO:0000256" key="1">
    <source>
        <dbReference type="ARBA" id="ARBA00004370"/>
    </source>
</evidence>
<name>A0ABQ6BDH4_9BRAD</name>
<comment type="subcellular location">
    <subcellularLocation>
        <location evidence="1">Membrane</location>
    </subcellularLocation>
</comment>
<evidence type="ECO:0000256" key="4">
    <source>
        <dbReference type="ARBA" id="ARBA00023136"/>
    </source>
</evidence>
<gene>
    <name evidence="6" type="ORF">GCM10007857_86190</name>
</gene>
<protein>
    <submittedName>
        <fullName evidence="6">Membrane protein</fullName>
    </submittedName>
</protein>
<dbReference type="RefSeq" id="WP_284275600.1">
    <property type="nucleotide sequence ID" value="NZ_BSOW01000057.1"/>
</dbReference>
<proteinExistence type="predicted"/>
<evidence type="ECO:0000313" key="6">
    <source>
        <dbReference type="EMBL" id="GLR91901.1"/>
    </source>
</evidence>
<evidence type="ECO:0000313" key="7">
    <source>
        <dbReference type="Proteomes" id="UP001156905"/>
    </source>
</evidence>
<organism evidence="6 7">
    <name type="scientific">Bradyrhizobium iriomotense</name>
    <dbReference type="NCBI Taxonomy" id="441950"/>
    <lineage>
        <taxon>Bacteria</taxon>
        <taxon>Pseudomonadati</taxon>
        <taxon>Pseudomonadota</taxon>
        <taxon>Alphaproteobacteria</taxon>
        <taxon>Hyphomicrobiales</taxon>
        <taxon>Nitrobacteraceae</taxon>
        <taxon>Bradyrhizobium</taxon>
    </lineage>
</organism>